<sequence>MKFAEHLSAHVTPEWNSQYIRYDDMKELLAQSVAKAQPYADESDNILREQFF</sequence>
<accession>A0A820TA17</accession>
<organism evidence="2 3">
    <name type="scientific">Adineta steineri</name>
    <dbReference type="NCBI Taxonomy" id="433720"/>
    <lineage>
        <taxon>Eukaryota</taxon>
        <taxon>Metazoa</taxon>
        <taxon>Spiralia</taxon>
        <taxon>Gnathifera</taxon>
        <taxon>Rotifera</taxon>
        <taxon>Eurotatoria</taxon>
        <taxon>Bdelloidea</taxon>
        <taxon>Adinetida</taxon>
        <taxon>Adinetidae</taxon>
        <taxon>Adineta</taxon>
    </lineage>
</organism>
<evidence type="ECO:0000313" key="2">
    <source>
        <dbReference type="EMBL" id="CAF4468940.1"/>
    </source>
</evidence>
<dbReference type="PROSITE" id="PS51382">
    <property type="entry name" value="SPX"/>
    <property type="match status" value="1"/>
</dbReference>
<dbReference type="InterPro" id="IPR004331">
    <property type="entry name" value="SPX_dom"/>
</dbReference>
<gene>
    <name evidence="2" type="ORF">OKA104_LOCUS55117</name>
</gene>
<reference evidence="2" key="1">
    <citation type="submission" date="2021-02" db="EMBL/GenBank/DDBJ databases">
        <authorList>
            <person name="Nowell W R."/>
        </authorList>
    </citation>
    <scope>NUCLEOTIDE SEQUENCE</scope>
</reference>
<name>A0A820TA17_9BILA</name>
<evidence type="ECO:0000259" key="1">
    <source>
        <dbReference type="PROSITE" id="PS51382"/>
    </source>
</evidence>
<protein>
    <recommendedName>
        <fullName evidence="1">SPX domain-containing protein</fullName>
    </recommendedName>
</protein>
<comment type="caution">
    <text evidence="2">The sequence shown here is derived from an EMBL/GenBank/DDBJ whole genome shotgun (WGS) entry which is preliminary data.</text>
</comment>
<dbReference type="Proteomes" id="UP000663881">
    <property type="component" value="Unassembled WGS sequence"/>
</dbReference>
<dbReference type="Pfam" id="PF03105">
    <property type="entry name" value="SPX"/>
    <property type="match status" value="1"/>
</dbReference>
<dbReference type="AlphaFoldDB" id="A0A820TA17"/>
<dbReference type="EMBL" id="CAJOAY010038265">
    <property type="protein sequence ID" value="CAF4468940.1"/>
    <property type="molecule type" value="Genomic_DNA"/>
</dbReference>
<proteinExistence type="predicted"/>
<feature type="non-terminal residue" evidence="2">
    <location>
        <position position="52"/>
    </location>
</feature>
<feature type="domain" description="SPX" evidence="1">
    <location>
        <begin position="1"/>
        <end position="52"/>
    </location>
</feature>
<evidence type="ECO:0000313" key="3">
    <source>
        <dbReference type="Proteomes" id="UP000663881"/>
    </source>
</evidence>